<keyword evidence="2" id="KW-0812">Transmembrane</keyword>
<evidence type="ECO:0000313" key="5">
    <source>
        <dbReference type="Proteomes" id="UP000596742"/>
    </source>
</evidence>
<name>A0A8B6GIM9_MYTGA</name>
<dbReference type="EMBL" id="UYJE01008498">
    <property type="protein sequence ID" value="VDI64347.1"/>
    <property type="molecule type" value="Genomic_DNA"/>
</dbReference>
<sequence length="741" mass="85242">MKTEVILLLLCSLQYIDHTRCHCTFPESLQANWDSSEYGTILINSSTLTLEKHSFRIDGSTSSTTFDCFLGQSSPEYYIIRNHHPFADLGKTGYLYICLSFTRVNENSYYFYMRSSENNRFANERVSFWETGVSPDFATECTVTPTTAEFNSMVKVGYSSSLKTYCMDPLLGNFYYSLTSATFTNACNGDGNSLLTVCENRQNLTFDLNLHQQCTSSTSSVMFTAEGNLFCVSAITPDSTDGTYYSGLYNPGSVNELTTFRFVCIAVSIVGTERRLTASPGRCEKDQSSTTKPTDGELYVMTAKTFTSTSDSVNIVAIVLGVIFGLIFIILLIIIIYKLYVYCKRQRQKQKLKSTIKNNISVFKKRMKVKEKDEYPLQEISLGPEFLKPRNQLYSKKRLVPKDPTKLERSSSENVISLSTYNRPSENRHSNKVARISSARSSDKMYAKSQSRENNGNLFKSKPRKNLSLSYKLADIADLNEFNEENESPENYSRSSSFYRLSSSMNDLSRPSTRMINMRKSVSLEQMNKTNNSVNNYSYYPKVKKFQNSEEYINDGRQYKRKKTISNKEKALFDFRNSKLKVSESSNQSIRHRGNERKMKTIRESNENIPHTHRTSKQKDLQMLQRPASVSSYNSLRNIDNSFEPRPASRTSENRFMLLKKQMKHSIERPEERKKITSKRTNWKSPYFLHPVKPARSSIKTYNKLKNPKIEPFKSKTFVTTSNKKFASREFATTDYEIKIR</sequence>
<dbReference type="OrthoDB" id="6136512at2759"/>
<evidence type="ECO:0000313" key="4">
    <source>
        <dbReference type="EMBL" id="VDI64347.1"/>
    </source>
</evidence>
<organism evidence="4 5">
    <name type="scientific">Mytilus galloprovincialis</name>
    <name type="common">Mediterranean mussel</name>
    <dbReference type="NCBI Taxonomy" id="29158"/>
    <lineage>
        <taxon>Eukaryota</taxon>
        <taxon>Metazoa</taxon>
        <taxon>Spiralia</taxon>
        <taxon>Lophotrochozoa</taxon>
        <taxon>Mollusca</taxon>
        <taxon>Bivalvia</taxon>
        <taxon>Autobranchia</taxon>
        <taxon>Pteriomorphia</taxon>
        <taxon>Mytilida</taxon>
        <taxon>Mytiloidea</taxon>
        <taxon>Mytilidae</taxon>
        <taxon>Mytilinae</taxon>
        <taxon>Mytilus</taxon>
    </lineage>
</organism>
<gene>
    <name evidence="4" type="ORF">MGAL_10B077671</name>
</gene>
<feature type="signal peptide" evidence="3">
    <location>
        <begin position="1"/>
        <end position="21"/>
    </location>
</feature>
<comment type="caution">
    <text evidence="4">The sequence shown here is derived from an EMBL/GenBank/DDBJ whole genome shotgun (WGS) entry which is preliminary data.</text>
</comment>
<evidence type="ECO:0000256" key="1">
    <source>
        <dbReference type="SAM" id="MobiDB-lite"/>
    </source>
</evidence>
<feature type="region of interest" description="Disordered" evidence="1">
    <location>
        <begin position="420"/>
        <end position="462"/>
    </location>
</feature>
<feature type="chain" id="PRO_5032687098" evidence="3">
    <location>
        <begin position="22"/>
        <end position="741"/>
    </location>
</feature>
<feature type="compositionally biased region" description="Polar residues" evidence="1">
    <location>
        <begin position="448"/>
        <end position="458"/>
    </location>
</feature>
<protein>
    <submittedName>
        <fullName evidence="4">Uncharacterized protein</fullName>
    </submittedName>
</protein>
<reference evidence="4" key="1">
    <citation type="submission" date="2018-11" db="EMBL/GenBank/DDBJ databases">
        <authorList>
            <person name="Alioto T."/>
            <person name="Alioto T."/>
        </authorList>
    </citation>
    <scope>NUCLEOTIDE SEQUENCE</scope>
</reference>
<evidence type="ECO:0000256" key="2">
    <source>
        <dbReference type="SAM" id="Phobius"/>
    </source>
</evidence>
<keyword evidence="2" id="KW-0472">Membrane</keyword>
<feature type="non-terminal residue" evidence="4">
    <location>
        <position position="741"/>
    </location>
</feature>
<feature type="transmembrane region" description="Helical" evidence="2">
    <location>
        <begin position="315"/>
        <end position="341"/>
    </location>
</feature>
<dbReference type="Proteomes" id="UP000596742">
    <property type="component" value="Unassembled WGS sequence"/>
</dbReference>
<keyword evidence="3" id="KW-0732">Signal</keyword>
<proteinExistence type="predicted"/>
<keyword evidence="2" id="KW-1133">Transmembrane helix</keyword>
<evidence type="ECO:0000256" key="3">
    <source>
        <dbReference type="SAM" id="SignalP"/>
    </source>
</evidence>
<accession>A0A8B6GIM9</accession>
<keyword evidence="5" id="KW-1185">Reference proteome</keyword>
<dbReference type="AlphaFoldDB" id="A0A8B6GIM9"/>